<keyword evidence="3" id="KW-1185">Reference proteome</keyword>
<name>A0A0A0L8F2_CUCSA</name>
<feature type="compositionally biased region" description="Basic and acidic residues" evidence="1">
    <location>
        <begin position="12"/>
        <end position="25"/>
    </location>
</feature>
<reference evidence="2 3" key="3">
    <citation type="journal article" date="2010" name="BMC Genomics">
        <title>Transcriptome sequencing and comparative analysis of cucumber flowers with different sex types.</title>
        <authorList>
            <person name="Guo S."/>
            <person name="Zheng Y."/>
            <person name="Joung J.G."/>
            <person name="Liu S."/>
            <person name="Zhang Z."/>
            <person name="Crasta O.R."/>
            <person name="Sobral B.W."/>
            <person name="Xu Y."/>
            <person name="Huang S."/>
            <person name="Fei Z."/>
        </authorList>
    </citation>
    <scope>NUCLEOTIDE SEQUENCE [LARGE SCALE GENOMIC DNA]</scope>
    <source>
        <strain evidence="3">cv. 9930</strain>
    </source>
</reference>
<proteinExistence type="predicted"/>
<organism evidence="2 3">
    <name type="scientific">Cucumis sativus</name>
    <name type="common">Cucumber</name>
    <dbReference type="NCBI Taxonomy" id="3659"/>
    <lineage>
        <taxon>Eukaryota</taxon>
        <taxon>Viridiplantae</taxon>
        <taxon>Streptophyta</taxon>
        <taxon>Embryophyta</taxon>
        <taxon>Tracheophyta</taxon>
        <taxon>Spermatophyta</taxon>
        <taxon>Magnoliopsida</taxon>
        <taxon>eudicotyledons</taxon>
        <taxon>Gunneridae</taxon>
        <taxon>Pentapetalae</taxon>
        <taxon>rosids</taxon>
        <taxon>fabids</taxon>
        <taxon>Cucurbitales</taxon>
        <taxon>Cucurbitaceae</taxon>
        <taxon>Benincaseae</taxon>
        <taxon>Cucumis</taxon>
    </lineage>
</organism>
<reference evidence="2 3" key="2">
    <citation type="journal article" date="2009" name="PLoS ONE">
        <title>An integrated genetic and cytogenetic map of the cucumber genome.</title>
        <authorList>
            <person name="Ren Y."/>
            <person name="Zhang Z."/>
            <person name="Liu J."/>
            <person name="Staub J.E."/>
            <person name="Han Y."/>
            <person name="Cheng Z."/>
            <person name="Li X."/>
            <person name="Lu J."/>
            <person name="Miao H."/>
            <person name="Kang H."/>
            <person name="Xie B."/>
            <person name="Gu X."/>
            <person name="Wang X."/>
            <person name="Du Y."/>
            <person name="Jin W."/>
            <person name="Huang S."/>
        </authorList>
    </citation>
    <scope>NUCLEOTIDE SEQUENCE [LARGE SCALE GENOMIC DNA]</scope>
    <source>
        <strain evidence="3">cv. 9930</strain>
    </source>
</reference>
<evidence type="ECO:0000313" key="2">
    <source>
        <dbReference type="EMBL" id="KGN56902.1"/>
    </source>
</evidence>
<dbReference type="EMBL" id="CM002924">
    <property type="protein sequence ID" value="KGN56902.1"/>
    <property type="molecule type" value="Genomic_DNA"/>
</dbReference>
<accession>A0A0A0L8F2</accession>
<dbReference type="Gramene" id="KGN56902">
    <property type="protein sequence ID" value="KGN56902"/>
    <property type="gene ID" value="Csa_3G142945"/>
</dbReference>
<reference evidence="2 3" key="4">
    <citation type="journal article" date="2011" name="BMC Genomics">
        <title>RNA-Seq improves annotation of protein-coding genes in the cucumber genome.</title>
        <authorList>
            <person name="Li Z."/>
            <person name="Zhang Z."/>
            <person name="Yan P."/>
            <person name="Huang S."/>
            <person name="Fei Z."/>
            <person name="Lin K."/>
        </authorList>
    </citation>
    <scope>NUCLEOTIDE SEQUENCE [LARGE SCALE GENOMIC DNA]</scope>
    <source>
        <strain evidence="3">cv. 9930</strain>
    </source>
</reference>
<evidence type="ECO:0000313" key="3">
    <source>
        <dbReference type="Proteomes" id="UP000029981"/>
    </source>
</evidence>
<gene>
    <name evidence="2" type="ORF">Csa_3G142945</name>
</gene>
<sequence>MAAAGGSWRVSCEGHHREGESERKSGGLRGGNSGDEGLSMQSGSGLGQEERTCCKPTYGWLRPKPNFTT</sequence>
<evidence type="ECO:0000256" key="1">
    <source>
        <dbReference type="SAM" id="MobiDB-lite"/>
    </source>
</evidence>
<dbReference type="AlphaFoldDB" id="A0A0A0L8F2"/>
<dbReference type="Proteomes" id="UP000029981">
    <property type="component" value="Chromosome 3"/>
</dbReference>
<reference evidence="2 3" key="1">
    <citation type="journal article" date="2009" name="Nat. Genet.">
        <title>The genome of the cucumber, Cucumis sativus L.</title>
        <authorList>
            <person name="Huang S."/>
            <person name="Li R."/>
            <person name="Zhang Z."/>
            <person name="Li L."/>
            <person name="Gu X."/>
            <person name="Fan W."/>
            <person name="Lucas W.J."/>
            <person name="Wang X."/>
            <person name="Xie B."/>
            <person name="Ni P."/>
            <person name="Ren Y."/>
            <person name="Zhu H."/>
            <person name="Li J."/>
            <person name="Lin K."/>
            <person name="Jin W."/>
            <person name="Fei Z."/>
            <person name="Li G."/>
            <person name="Staub J."/>
            <person name="Kilian A."/>
            <person name="van der Vossen E.A."/>
            <person name="Wu Y."/>
            <person name="Guo J."/>
            <person name="He J."/>
            <person name="Jia Z."/>
            <person name="Ren Y."/>
            <person name="Tian G."/>
            <person name="Lu Y."/>
            <person name="Ruan J."/>
            <person name="Qian W."/>
            <person name="Wang M."/>
            <person name="Huang Q."/>
            <person name="Li B."/>
            <person name="Xuan Z."/>
            <person name="Cao J."/>
            <person name="Asan"/>
            <person name="Wu Z."/>
            <person name="Zhang J."/>
            <person name="Cai Q."/>
            <person name="Bai Y."/>
            <person name="Zhao B."/>
            <person name="Han Y."/>
            <person name="Li Y."/>
            <person name="Li X."/>
            <person name="Wang S."/>
            <person name="Shi Q."/>
            <person name="Liu S."/>
            <person name="Cho W.K."/>
            <person name="Kim J.Y."/>
            <person name="Xu Y."/>
            <person name="Heller-Uszynska K."/>
            <person name="Miao H."/>
            <person name="Cheng Z."/>
            <person name="Zhang S."/>
            <person name="Wu J."/>
            <person name="Yang Y."/>
            <person name="Kang H."/>
            <person name="Li M."/>
            <person name="Liang H."/>
            <person name="Ren X."/>
            <person name="Shi Z."/>
            <person name="Wen M."/>
            <person name="Jian M."/>
            <person name="Yang H."/>
            <person name="Zhang G."/>
            <person name="Yang Z."/>
            <person name="Chen R."/>
            <person name="Liu S."/>
            <person name="Li J."/>
            <person name="Ma L."/>
            <person name="Liu H."/>
            <person name="Zhou Y."/>
            <person name="Zhao J."/>
            <person name="Fang X."/>
            <person name="Li G."/>
            <person name="Fang L."/>
            <person name="Li Y."/>
            <person name="Liu D."/>
            <person name="Zheng H."/>
            <person name="Zhang Y."/>
            <person name="Qin N."/>
            <person name="Li Z."/>
            <person name="Yang G."/>
            <person name="Yang S."/>
            <person name="Bolund L."/>
            <person name="Kristiansen K."/>
            <person name="Zheng H."/>
            <person name="Li S."/>
            <person name="Zhang X."/>
            <person name="Yang H."/>
            <person name="Wang J."/>
            <person name="Sun R."/>
            <person name="Zhang B."/>
            <person name="Jiang S."/>
            <person name="Wang J."/>
            <person name="Du Y."/>
            <person name="Li S."/>
        </authorList>
    </citation>
    <scope>NUCLEOTIDE SEQUENCE [LARGE SCALE GENOMIC DNA]</scope>
    <source>
        <strain evidence="3">cv. 9930</strain>
    </source>
</reference>
<protein>
    <submittedName>
        <fullName evidence="2">Uncharacterized protein</fullName>
    </submittedName>
</protein>
<feature type="region of interest" description="Disordered" evidence="1">
    <location>
        <begin position="1"/>
        <end position="69"/>
    </location>
</feature>